<evidence type="ECO:0000256" key="1">
    <source>
        <dbReference type="ARBA" id="ARBA00004571"/>
    </source>
</evidence>
<dbReference type="EMBL" id="ADLW01000001">
    <property type="protein sequence ID" value="EGK06261.1"/>
    <property type="molecule type" value="Genomic_DNA"/>
</dbReference>
<keyword evidence="11" id="KW-1185">Reference proteome</keyword>
<reference evidence="10 11" key="1">
    <citation type="submission" date="2011-04" db="EMBL/GenBank/DDBJ databases">
        <title>The Genome Sequence of Dysgonomonas mossii DSM 22836.</title>
        <authorList>
            <consortium name="The Broad Institute Genome Sequencing Platform"/>
            <person name="Earl A."/>
            <person name="Ward D."/>
            <person name="Feldgarden M."/>
            <person name="Gevers D."/>
            <person name="Pudlo N."/>
            <person name="Martens E."/>
            <person name="Allen-Vercoe E."/>
            <person name="Young S.K."/>
            <person name="Zeng Q."/>
            <person name="Gargeya S."/>
            <person name="Fitzgerald M."/>
            <person name="Haas B."/>
            <person name="Abouelleil A."/>
            <person name="Alvarado L."/>
            <person name="Arachchi H.M."/>
            <person name="Berlin A."/>
            <person name="Brown A."/>
            <person name="Chapman S.B."/>
            <person name="Chen Z."/>
            <person name="Dunbar C."/>
            <person name="Freedman E."/>
            <person name="Gearin G."/>
            <person name="Gellesch M."/>
            <person name="Goldberg J."/>
            <person name="Griggs A."/>
            <person name="Gujja S."/>
            <person name="Heiman D."/>
            <person name="Howarth C."/>
            <person name="Larson L."/>
            <person name="Lui A."/>
            <person name="MacDonald P.J.P."/>
            <person name="Mehta T."/>
            <person name="Montmayeur A."/>
            <person name="Murphy C."/>
            <person name="Neiman D."/>
            <person name="Pearson M."/>
            <person name="Priest M."/>
            <person name="Roberts A."/>
            <person name="Saif S."/>
            <person name="Shea T."/>
            <person name="Shenoy N."/>
            <person name="Sisk P."/>
            <person name="Stolte C."/>
            <person name="Sykes S."/>
            <person name="Yandava C."/>
            <person name="Wortman J."/>
            <person name="Nusbaum C."/>
            <person name="Birren B."/>
        </authorList>
    </citation>
    <scope>NUCLEOTIDE SEQUENCE [LARGE SCALE GENOMIC DNA]</scope>
    <source>
        <strain evidence="10 11">DSM 22836</strain>
    </source>
</reference>
<keyword evidence="2 7" id="KW-0813">Transport</keyword>
<dbReference type="Gene3D" id="2.40.170.20">
    <property type="entry name" value="TonB-dependent receptor, beta-barrel domain"/>
    <property type="match status" value="1"/>
</dbReference>
<comment type="subcellular location">
    <subcellularLocation>
        <location evidence="1 7">Cell outer membrane</location>
        <topology evidence="1 7">Multi-pass membrane protein</topology>
    </subcellularLocation>
</comment>
<dbReference type="Proteomes" id="UP000006420">
    <property type="component" value="Unassembled WGS sequence"/>
</dbReference>
<comment type="caution">
    <text evidence="10">The sequence shown here is derived from an EMBL/GenBank/DDBJ whole genome shotgun (WGS) entry which is preliminary data.</text>
</comment>
<dbReference type="InterPro" id="IPR039426">
    <property type="entry name" value="TonB-dep_rcpt-like"/>
</dbReference>
<evidence type="ECO:0000313" key="10">
    <source>
        <dbReference type="EMBL" id="EGK06261.1"/>
    </source>
</evidence>
<dbReference type="InterPro" id="IPR012910">
    <property type="entry name" value="Plug_dom"/>
</dbReference>
<evidence type="ECO:0000256" key="7">
    <source>
        <dbReference type="PROSITE-ProRule" id="PRU01360"/>
    </source>
</evidence>
<dbReference type="eggNOG" id="COG4206">
    <property type="taxonomic scope" value="Bacteria"/>
</dbReference>
<dbReference type="GO" id="GO:0009279">
    <property type="term" value="C:cell outer membrane"/>
    <property type="evidence" value="ECO:0007669"/>
    <property type="project" value="UniProtKB-SubCell"/>
</dbReference>
<feature type="chain" id="PRO_5003379719" description="TonB-dependent receptor plug domain-containing protein" evidence="8">
    <location>
        <begin position="20"/>
        <end position="1089"/>
    </location>
</feature>
<dbReference type="PROSITE" id="PS52016">
    <property type="entry name" value="TONB_DEPENDENT_REC_3"/>
    <property type="match status" value="1"/>
</dbReference>
<dbReference type="RefSeq" id="WP_006841509.1">
    <property type="nucleotide sequence ID" value="NZ_AQWJ01000001.1"/>
</dbReference>
<keyword evidence="8" id="KW-0732">Signal</keyword>
<dbReference type="NCBIfam" id="TIGR04056">
    <property type="entry name" value="OMP_RagA_SusC"/>
    <property type="match status" value="1"/>
</dbReference>
<evidence type="ECO:0000256" key="3">
    <source>
        <dbReference type="ARBA" id="ARBA00022452"/>
    </source>
</evidence>
<dbReference type="InterPro" id="IPR037066">
    <property type="entry name" value="Plug_dom_sf"/>
</dbReference>
<dbReference type="Pfam" id="PF13715">
    <property type="entry name" value="CarbopepD_reg_2"/>
    <property type="match status" value="1"/>
</dbReference>
<dbReference type="OrthoDB" id="1109428at2"/>
<dbReference type="Pfam" id="PF07715">
    <property type="entry name" value="Plug"/>
    <property type="match status" value="1"/>
</dbReference>
<accession>F8WWC7</accession>
<dbReference type="SUPFAM" id="SSF49464">
    <property type="entry name" value="Carboxypeptidase regulatory domain-like"/>
    <property type="match status" value="1"/>
</dbReference>
<organism evidence="10 11">
    <name type="scientific">Dysgonomonas mossii DSM 22836</name>
    <dbReference type="NCBI Taxonomy" id="742767"/>
    <lineage>
        <taxon>Bacteria</taxon>
        <taxon>Pseudomonadati</taxon>
        <taxon>Bacteroidota</taxon>
        <taxon>Bacteroidia</taxon>
        <taxon>Bacteroidales</taxon>
        <taxon>Dysgonomonadaceae</taxon>
        <taxon>Dysgonomonas</taxon>
    </lineage>
</organism>
<sequence length="1089" mass="120607">MRKILLLLLTLSCYIQLFSQEITGVVSDNTGEPIIGATVALKGKTVGSLTDIDGKYSIKVDNSNDVLVFSYVGYIRQEIKVGNQKQINVVLIESAKELDEVVVVGYGVQKKALLTGANTNIKGDKITEVKPTTAMEALQGVAPGLSITRNSGAPGSGTKVTIRGMGTIGNSDPLYIVDGVAVGGIDYLSPSDIQSIDVLKDGASTAIYGSRAANGVILVTTKRGEKNSSPTISYDGYFGVQNIYKKLPALNAQEYMYIIDEARSNEGLPLFDWKNKMINDNTYLDNTNVFAGNVGKQYGQYIWDRLQSGWKGTDWVDEITQKDAPVQSHTINITGSGTDVVYALGFSYYDQKSIVGGNVTDAGYRRITGRMNTEFTLLKRGTKPMLTVGENVTYTNTINRSVANGNIYWNDLHDALVSTPLIPAYWTENENILPKTWGYGPALEGISANLINPLARMYFRHQYNAGSGNTIVGNVFAVFEPMDGLKFRSSFGVNSWFGKSRSYAPIYMLGKFQENTTDGIDQGMNMGAATTWTNTISYETKINDHKISGLLGTEWVKNMTNTELNGHKSNSKYPGSFDHAYLNNAEVPTTVSQISTTGADWWAQGGGLFSYIGRLSYNFKERYMVDFTFRADGSSNFARGNRWGYFPSVSAGWNFTEEEFMQSTSSWLNYGKLRASWGQNGNESIPNFVYSSNIRYVDNGYYFGSNKEVPSAGALPANVPNPDIKWETSEQVNVGLDTRFLASRLGLTFDYYVKTTKDWLVQPPILGTNGADAPFVNGGDVRNSGYEIALNWNDSYNDFKYGVTLSGAHNKNEVIRIANAEGIITGPVDVLSQGTSYISRIEVGHPMGFFYGYKTTGIFQNQQEVDAYVTSKGVPIKIGGDEESVARKPGDVRFVDQNDDGIIDEKDKVMLGKYQPDFELGIQLNAEYKGFYVNSTLVGKFGMQVMQSYRSFADSPWQNYTTQIFDRWHGEGTSNRIPRLTYTTSANNMLISDIYMHDADYLRVSNLTLGYHFDKLLKKTNFIKRASVYVSINNLYTFTKYDGMDPERGWSGNDAKDNGIYYNYGWAGGVDLGLFPLPRTVMFGVNITL</sequence>
<dbReference type="InterPro" id="IPR008969">
    <property type="entry name" value="CarboxyPept-like_regulatory"/>
</dbReference>
<gene>
    <name evidence="10" type="ORF">HMPREF9456_00135</name>
</gene>
<proteinExistence type="inferred from homology"/>
<dbReference type="Gene3D" id="2.170.130.10">
    <property type="entry name" value="TonB-dependent receptor, plug domain"/>
    <property type="match status" value="1"/>
</dbReference>
<keyword evidence="4 7" id="KW-0812">Transmembrane</keyword>
<keyword evidence="6 7" id="KW-0998">Cell outer membrane</keyword>
<evidence type="ECO:0000256" key="8">
    <source>
        <dbReference type="SAM" id="SignalP"/>
    </source>
</evidence>
<dbReference type="FunFam" id="2.60.40.1120:FF:000003">
    <property type="entry name" value="Outer membrane protein Omp121"/>
    <property type="match status" value="1"/>
</dbReference>
<dbReference type="InterPro" id="IPR023996">
    <property type="entry name" value="TonB-dep_OMP_SusC/RagA"/>
</dbReference>
<protein>
    <recommendedName>
        <fullName evidence="9">TonB-dependent receptor plug domain-containing protein</fullName>
    </recommendedName>
</protein>
<dbReference type="STRING" id="742767.HMPREF9456_00135"/>
<comment type="similarity">
    <text evidence="7">Belongs to the TonB-dependent receptor family.</text>
</comment>
<evidence type="ECO:0000259" key="9">
    <source>
        <dbReference type="Pfam" id="PF07715"/>
    </source>
</evidence>
<dbReference type="InterPro" id="IPR036942">
    <property type="entry name" value="Beta-barrel_TonB_sf"/>
</dbReference>
<dbReference type="HOGENOM" id="CLU_004317_0_2_10"/>
<dbReference type="SUPFAM" id="SSF56935">
    <property type="entry name" value="Porins"/>
    <property type="match status" value="1"/>
</dbReference>
<evidence type="ECO:0000256" key="2">
    <source>
        <dbReference type="ARBA" id="ARBA00022448"/>
    </source>
</evidence>
<feature type="signal peptide" evidence="8">
    <location>
        <begin position="1"/>
        <end position="19"/>
    </location>
</feature>
<dbReference type="Gene3D" id="2.60.40.1120">
    <property type="entry name" value="Carboxypeptidase-like, regulatory domain"/>
    <property type="match status" value="1"/>
</dbReference>
<evidence type="ECO:0000256" key="5">
    <source>
        <dbReference type="ARBA" id="ARBA00023136"/>
    </source>
</evidence>
<feature type="domain" description="TonB-dependent receptor plug" evidence="9">
    <location>
        <begin position="115"/>
        <end position="216"/>
    </location>
</feature>
<keyword evidence="5 7" id="KW-0472">Membrane</keyword>
<evidence type="ECO:0000313" key="11">
    <source>
        <dbReference type="Proteomes" id="UP000006420"/>
    </source>
</evidence>
<dbReference type="AlphaFoldDB" id="F8WWC7"/>
<dbReference type="GeneID" id="78080827"/>
<evidence type="ECO:0000256" key="4">
    <source>
        <dbReference type="ARBA" id="ARBA00022692"/>
    </source>
</evidence>
<name>F8WWC7_9BACT</name>
<dbReference type="NCBIfam" id="TIGR04057">
    <property type="entry name" value="SusC_RagA_signa"/>
    <property type="match status" value="1"/>
</dbReference>
<dbReference type="InterPro" id="IPR023997">
    <property type="entry name" value="TonB-dep_OMP_SusC/RagA_CS"/>
</dbReference>
<evidence type="ECO:0000256" key="6">
    <source>
        <dbReference type="ARBA" id="ARBA00023237"/>
    </source>
</evidence>
<keyword evidence="3 7" id="KW-1134">Transmembrane beta strand</keyword>